<dbReference type="Proteomes" id="UP001161094">
    <property type="component" value="Unassembled WGS sequence"/>
</dbReference>
<protein>
    <recommendedName>
        <fullName evidence="3">Flavodoxin</fullName>
    </recommendedName>
</protein>
<comment type="caution">
    <text evidence="1">The sequence shown here is derived from an EMBL/GenBank/DDBJ whole genome shotgun (WGS) entry which is preliminary data.</text>
</comment>
<dbReference type="EMBL" id="JAOCDZ010000014">
    <property type="protein sequence ID" value="MDH0738104.1"/>
    <property type="molecule type" value="Genomic_DNA"/>
</dbReference>
<evidence type="ECO:0000313" key="2">
    <source>
        <dbReference type="Proteomes" id="UP001161094"/>
    </source>
</evidence>
<evidence type="ECO:0008006" key="3">
    <source>
        <dbReference type="Google" id="ProtNLM"/>
    </source>
</evidence>
<accession>A0AA42LRA9</accession>
<organism evidence="1 2">
    <name type="scientific">Achromobacter spanius</name>
    <dbReference type="NCBI Taxonomy" id="217203"/>
    <lineage>
        <taxon>Bacteria</taxon>
        <taxon>Pseudomonadati</taxon>
        <taxon>Pseudomonadota</taxon>
        <taxon>Betaproteobacteria</taxon>
        <taxon>Burkholderiales</taxon>
        <taxon>Alcaligenaceae</taxon>
        <taxon>Achromobacter</taxon>
    </lineage>
</organism>
<dbReference type="InterPro" id="IPR029039">
    <property type="entry name" value="Flavoprotein-like_sf"/>
</dbReference>
<proteinExistence type="predicted"/>
<dbReference type="AlphaFoldDB" id="A0AA42LRA9"/>
<gene>
    <name evidence="1" type="ORF">N5D93_19965</name>
</gene>
<name>A0AA42LRA9_9BURK</name>
<dbReference type="RefSeq" id="WP_279996272.1">
    <property type="nucleotide sequence ID" value="NZ_JAOCDZ010000014.1"/>
</dbReference>
<evidence type="ECO:0000313" key="1">
    <source>
        <dbReference type="EMBL" id="MDH0738104.1"/>
    </source>
</evidence>
<reference evidence="1" key="1">
    <citation type="submission" date="2022-09" db="EMBL/GenBank/DDBJ databases">
        <title>Intensive care unit water sources are persistently colonized with multi-drug resistant bacteria and are the site of extensive horizontal gene transfer of antibiotic resistance genes.</title>
        <authorList>
            <person name="Diorio-Toth L."/>
        </authorList>
    </citation>
    <scope>NUCLEOTIDE SEQUENCE</scope>
    <source>
        <strain evidence="1">GD03843</strain>
    </source>
</reference>
<dbReference type="Gene3D" id="3.40.50.360">
    <property type="match status" value="1"/>
</dbReference>
<sequence length="174" mass="18786">MMSRTAIIFYSRSGTGRTVAERLATASGWPAWEIRDAKPRAGLSGDLRCVVDSLFKRSPAYRYDGPELDVLDHVVLVAPVWLRSLAAPMRAFLKTEASFLPAYSVICVMSGVGGFRAVDDIATLAGKKPRSILLLKQADVLAEECDASLFRFKEQVAAATPAGRDGAQVIPAVD</sequence>
<dbReference type="SUPFAM" id="SSF52218">
    <property type="entry name" value="Flavoproteins"/>
    <property type="match status" value="1"/>
</dbReference>